<dbReference type="KEGG" id="xba:C7S18_21660"/>
<keyword evidence="5" id="KW-1185">Reference proteome</keyword>
<dbReference type="InterPro" id="IPR046703">
    <property type="entry name" value="DUF6776"/>
</dbReference>
<accession>A0A2P1PXP3</accession>
<feature type="coiled-coil region" evidence="1">
    <location>
        <begin position="54"/>
        <end position="123"/>
    </location>
</feature>
<reference evidence="4 5" key="2">
    <citation type="submission" date="2018-03" db="EMBL/GenBank/DDBJ databases">
        <authorList>
            <person name="Keele B.F."/>
        </authorList>
    </citation>
    <scope>NUCLEOTIDE SEQUENCE [LARGE SCALE GENOMIC DNA]</scope>
    <source>
        <strain evidence="4 5">D13</strain>
    </source>
</reference>
<evidence type="ECO:0000256" key="1">
    <source>
        <dbReference type="SAM" id="Coils"/>
    </source>
</evidence>
<keyword evidence="3" id="KW-0472">Membrane</keyword>
<evidence type="ECO:0000256" key="2">
    <source>
        <dbReference type="SAM" id="MobiDB-lite"/>
    </source>
</evidence>
<keyword evidence="3" id="KW-1133">Transmembrane helix</keyword>
<reference evidence="4 5" key="1">
    <citation type="submission" date="2018-03" db="EMBL/GenBank/DDBJ databases">
        <title>Ahniella affigens gen. nov., sp. nov., a gammaproteobacterium isolated from sandy soil near a stream.</title>
        <authorList>
            <person name="Ko Y."/>
            <person name="Kim J.-H."/>
        </authorList>
    </citation>
    <scope>NUCLEOTIDE SEQUENCE [LARGE SCALE GENOMIC DNA]</scope>
    <source>
        <strain evidence="4 5">D13</strain>
    </source>
</reference>
<feature type="region of interest" description="Disordered" evidence="2">
    <location>
        <begin position="233"/>
        <end position="256"/>
    </location>
</feature>
<dbReference type="AlphaFoldDB" id="A0A2P1PXP3"/>
<proteinExistence type="predicted"/>
<protein>
    <submittedName>
        <fullName evidence="4">Uncharacterized protein</fullName>
    </submittedName>
</protein>
<evidence type="ECO:0000313" key="4">
    <source>
        <dbReference type="EMBL" id="AVP99621.1"/>
    </source>
</evidence>
<organism evidence="4 5">
    <name type="scientific">Ahniella affigens</name>
    <dbReference type="NCBI Taxonomy" id="2021234"/>
    <lineage>
        <taxon>Bacteria</taxon>
        <taxon>Pseudomonadati</taxon>
        <taxon>Pseudomonadota</taxon>
        <taxon>Gammaproteobacteria</taxon>
        <taxon>Lysobacterales</taxon>
        <taxon>Rhodanobacteraceae</taxon>
        <taxon>Ahniella</taxon>
    </lineage>
</organism>
<dbReference type="EMBL" id="CP027860">
    <property type="protein sequence ID" value="AVP99621.1"/>
    <property type="molecule type" value="Genomic_DNA"/>
</dbReference>
<evidence type="ECO:0000313" key="5">
    <source>
        <dbReference type="Proteomes" id="UP000241074"/>
    </source>
</evidence>
<sequence length="256" mass="28890">MSEFIGPNDQPARLFVRSEQRGRFRLPIWFWLLVAVGLLVATWYFSANNAAPQLAALQKELSDAKKTIRKLNTRLEKTEQQLSISQRGDQVSSAANDTLKDTLREREEEVAALQADLAFFQRLVGGRQPKQGLRVQSLVLRPIEHSRGFAFRSTLTQTLRRGETTRGHMTLKIEGVSDNKVVNFELAQLPAHSPEGETLPFTFKYFETIDGSVVLPDGFSPSRVFVSAQSEQGERSEESYSWQQALAAGEPEHVWQ</sequence>
<keyword evidence="3" id="KW-0812">Transmembrane</keyword>
<dbReference type="OrthoDB" id="7056878at2"/>
<feature type="transmembrane region" description="Helical" evidence="3">
    <location>
        <begin position="26"/>
        <end position="45"/>
    </location>
</feature>
<keyword evidence="1" id="KW-0175">Coiled coil</keyword>
<dbReference type="Pfam" id="PF20567">
    <property type="entry name" value="DUF6776"/>
    <property type="match status" value="1"/>
</dbReference>
<name>A0A2P1PXP3_9GAMM</name>
<dbReference type="Proteomes" id="UP000241074">
    <property type="component" value="Chromosome"/>
</dbReference>
<gene>
    <name evidence="4" type="ORF">C7S18_21660</name>
</gene>
<dbReference type="RefSeq" id="WP_106893538.1">
    <property type="nucleotide sequence ID" value="NZ_CP027860.1"/>
</dbReference>
<evidence type="ECO:0000256" key="3">
    <source>
        <dbReference type="SAM" id="Phobius"/>
    </source>
</evidence>